<dbReference type="Pfam" id="PF00173">
    <property type="entry name" value="Cyt-b5"/>
    <property type="match status" value="1"/>
</dbReference>
<dbReference type="AlphaFoldDB" id="A0A3M6V3E2"/>
<reference evidence="5 6" key="1">
    <citation type="journal article" date="2018" name="Sci. Rep.">
        <title>Comparative analysis of the Pocillopora damicornis genome highlights role of immune system in coral evolution.</title>
        <authorList>
            <person name="Cunning R."/>
            <person name="Bay R.A."/>
            <person name="Gillette P."/>
            <person name="Baker A.C."/>
            <person name="Traylor-Knowles N."/>
        </authorList>
    </citation>
    <scope>NUCLEOTIDE SEQUENCE [LARGE SCALE GENOMIC DNA]</scope>
    <source>
        <strain evidence="5">RSMAS</strain>
        <tissue evidence="5">Whole animal</tissue>
    </source>
</reference>
<protein>
    <recommendedName>
        <fullName evidence="4">Cytochrome b5 heme-binding domain-containing protein</fullName>
    </recommendedName>
</protein>
<evidence type="ECO:0000313" key="5">
    <source>
        <dbReference type="EMBL" id="RMX60456.1"/>
    </source>
</evidence>
<evidence type="ECO:0000256" key="1">
    <source>
        <dbReference type="ARBA" id="ARBA00038357"/>
    </source>
</evidence>
<keyword evidence="3" id="KW-1133">Transmembrane helix</keyword>
<feature type="non-terminal residue" evidence="5">
    <location>
        <position position="1"/>
    </location>
</feature>
<dbReference type="FunFam" id="3.10.120.10:FF:000003">
    <property type="entry name" value="membrane-associated progesterone receptor component 1"/>
    <property type="match status" value="1"/>
</dbReference>
<sequence>DFFKMDLDKVVSSVLNFIKSLSSPVQIIGLLVIVIIIRKIVQSRFRKPPPPPREKPLEPMKKRDFTPEELVEYDGVKQKRVLLAVNGKVFDVTRGKDFYGPGGPYSVFGGHDASRGLATFSVGNDAVKTEYDDLSDLNSMQMDSLREWETQFLEKYDMVGRLLKPGEKPQQYDESETEEEDGKGDKKEQ</sequence>
<gene>
    <name evidence="5" type="ORF">pdam_00021537</name>
</gene>
<dbReference type="GO" id="GO:0005783">
    <property type="term" value="C:endoplasmic reticulum"/>
    <property type="evidence" value="ECO:0007669"/>
    <property type="project" value="TreeGrafter"/>
</dbReference>
<comment type="similarity">
    <text evidence="1">Belongs to the cytochrome b5 family. MAPR subfamily.</text>
</comment>
<feature type="transmembrane region" description="Helical" evidence="3">
    <location>
        <begin position="20"/>
        <end position="37"/>
    </location>
</feature>
<dbReference type="InterPro" id="IPR001199">
    <property type="entry name" value="Cyt_B5-like_heme/steroid-bd"/>
</dbReference>
<dbReference type="EMBL" id="RCHS01000147">
    <property type="protein sequence ID" value="RMX60456.1"/>
    <property type="molecule type" value="Genomic_DNA"/>
</dbReference>
<dbReference type="Gene3D" id="3.10.120.10">
    <property type="entry name" value="Cytochrome b5-like heme/steroid binding domain"/>
    <property type="match status" value="1"/>
</dbReference>
<comment type="caution">
    <text evidence="5">The sequence shown here is derived from an EMBL/GenBank/DDBJ whole genome shotgun (WGS) entry which is preliminary data.</text>
</comment>
<dbReference type="PANTHER" id="PTHR10281:SF106">
    <property type="entry name" value="IP06960P-RELATED"/>
    <property type="match status" value="1"/>
</dbReference>
<keyword evidence="3" id="KW-0472">Membrane</keyword>
<dbReference type="SUPFAM" id="SSF55856">
    <property type="entry name" value="Cytochrome b5-like heme/steroid binding domain"/>
    <property type="match status" value="1"/>
</dbReference>
<name>A0A3M6V3E2_POCDA</name>
<dbReference type="OrthoDB" id="547796at2759"/>
<dbReference type="SMART" id="SM01117">
    <property type="entry name" value="Cyt-b5"/>
    <property type="match status" value="1"/>
</dbReference>
<dbReference type="InterPro" id="IPR050577">
    <property type="entry name" value="MAPR/NEUFC/NENF-like"/>
</dbReference>
<evidence type="ECO:0000313" key="6">
    <source>
        <dbReference type="Proteomes" id="UP000275408"/>
    </source>
</evidence>
<dbReference type="InterPro" id="IPR036400">
    <property type="entry name" value="Cyt_B5-like_heme/steroid_sf"/>
</dbReference>
<evidence type="ECO:0000259" key="4">
    <source>
        <dbReference type="SMART" id="SM01117"/>
    </source>
</evidence>
<dbReference type="GO" id="GO:0016020">
    <property type="term" value="C:membrane"/>
    <property type="evidence" value="ECO:0007669"/>
    <property type="project" value="TreeGrafter"/>
</dbReference>
<feature type="domain" description="Cytochrome b5 heme-binding" evidence="4">
    <location>
        <begin position="65"/>
        <end position="163"/>
    </location>
</feature>
<evidence type="ECO:0000256" key="3">
    <source>
        <dbReference type="SAM" id="Phobius"/>
    </source>
</evidence>
<feature type="compositionally biased region" description="Acidic residues" evidence="2">
    <location>
        <begin position="173"/>
        <end position="182"/>
    </location>
</feature>
<keyword evidence="3" id="KW-0812">Transmembrane</keyword>
<organism evidence="5 6">
    <name type="scientific">Pocillopora damicornis</name>
    <name type="common">Cauliflower coral</name>
    <name type="synonym">Millepora damicornis</name>
    <dbReference type="NCBI Taxonomy" id="46731"/>
    <lineage>
        <taxon>Eukaryota</taxon>
        <taxon>Metazoa</taxon>
        <taxon>Cnidaria</taxon>
        <taxon>Anthozoa</taxon>
        <taxon>Hexacorallia</taxon>
        <taxon>Scleractinia</taxon>
        <taxon>Astrocoeniina</taxon>
        <taxon>Pocilloporidae</taxon>
        <taxon>Pocillopora</taxon>
    </lineage>
</organism>
<dbReference type="PANTHER" id="PTHR10281">
    <property type="entry name" value="MEMBRANE-ASSOCIATED PROGESTERONE RECEPTOR COMPONENT-RELATED"/>
    <property type="match status" value="1"/>
</dbReference>
<evidence type="ECO:0000256" key="2">
    <source>
        <dbReference type="SAM" id="MobiDB-lite"/>
    </source>
</evidence>
<proteinExistence type="inferred from homology"/>
<dbReference type="Proteomes" id="UP000275408">
    <property type="component" value="Unassembled WGS sequence"/>
</dbReference>
<accession>A0A3M6V3E2</accession>
<keyword evidence="6" id="KW-1185">Reference proteome</keyword>
<feature type="region of interest" description="Disordered" evidence="2">
    <location>
        <begin position="163"/>
        <end position="189"/>
    </location>
</feature>
<dbReference type="STRING" id="46731.A0A3M6V3E2"/>